<feature type="coiled-coil region" evidence="1">
    <location>
        <begin position="73"/>
        <end position="127"/>
    </location>
</feature>
<keyword evidence="3" id="KW-0282">Flagellum</keyword>
<keyword evidence="3" id="KW-0969">Cilium</keyword>
<protein>
    <submittedName>
        <fullName evidence="3">Flagellar hook-associated protein FlgL</fullName>
    </submittedName>
</protein>
<comment type="caution">
    <text evidence="3">The sequence shown here is derived from an EMBL/GenBank/DDBJ whole genome shotgun (WGS) entry which is preliminary data.</text>
</comment>
<reference evidence="3 4" key="1">
    <citation type="submission" date="2018-08" db="EMBL/GenBank/DDBJ databases">
        <title>Form III RuBisCO-mediated autotrophy in Thermodesulfobium bacteria.</title>
        <authorList>
            <person name="Toshchakov S.V."/>
            <person name="Kublanov I.V."/>
            <person name="Frolov E."/>
            <person name="Bonch-Osmolovskaya E.A."/>
            <person name="Tourova T.P."/>
            <person name="Chernych N.A."/>
            <person name="Lebedinsky A.V."/>
        </authorList>
    </citation>
    <scope>NUCLEOTIDE SEQUENCE [LARGE SCALE GENOMIC DNA]</scope>
    <source>
        <strain evidence="3 4">SR</strain>
    </source>
</reference>
<accession>A0A3D8P641</accession>
<organism evidence="3 4">
    <name type="scientific">Ammonifex thiophilus</name>
    <dbReference type="NCBI Taxonomy" id="444093"/>
    <lineage>
        <taxon>Bacteria</taxon>
        <taxon>Bacillati</taxon>
        <taxon>Bacillota</taxon>
        <taxon>Clostridia</taxon>
        <taxon>Thermoanaerobacterales</taxon>
        <taxon>Thermoanaerobacteraceae</taxon>
        <taxon>Ammonifex</taxon>
    </lineage>
</organism>
<dbReference type="GO" id="GO:0071973">
    <property type="term" value="P:bacterial-type flagellum-dependent cell motility"/>
    <property type="evidence" value="ECO:0007669"/>
    <property type="project" value="InterPro"/>
</dbReference>
<dbReference type="AlphaFoldDB" id="A0A3D8P641"/>
<dbReference type="Gene3D" id="1.20.1330.10">
    <property type="entry name" value="f41 fragment of flagellin, N-terminal domain"/>
    <property type="match status" value="1"/>
</dbReference>
<feature type="coiled-coil region" evidence="1">
    <location>
        <begin position="235"/>
        <end position="262"/>
    </location>
</feature>
<proteinExistence type="predicted"/>
<dbReference type="InterPro" id="IPR001492">
    <property type="entry name" value="Flagellin"/>
</dbReference>
<evidence type="ECO:0000313" key="4">
    <source>
        <dbReference type="Proteomes" id="UP000256329"/>
    </source>
</evidence>
<name>A0A3D8P641_9THEO</name>
<dbReference type="GO" id="GO:0009424">
    <property type="term" value="C:bacterial-type flagellum hook"/>
    <property type="evidence" value="ECO:0007669"/>
    <property type="project" value="InterPro"/>
</dbReference>
<dbReference type="GO" id="GO:0005198">
    <property type="term" value="F:structural molecule activity"/>
    <property type="evidence" value="ECO:0007669"/>
    <property type="project" value="InterPro"/>
</dbReference>
<keyword evidence="3" id="KW-0966">Cell projection</keyword>
<gene>
    <name evidence="3" type="ORF">DXX99_01700</name>
</gene>
<dbReference type="RefSeq" id="WP_115791778.1">
    <property type="nucleotide sequence ID" value="NZ_QSLN01000001.1"/>
</dbReference>
<sequence>MRVTTNMLVTTFLRDLNSRLEQIAKRQEELSSGRRLNRPSDDPLGVMSALRLRAQLAENQQYHKNMADAVDWLNTTEAALRDALATVQRARELAVAGANSDLPPGALQALAQEVEQLRQHLVDVANTNYAGRYVFAGTQTDKPPCYQSGNDSQGNPVYIWQGNSNTISYEIAPGTTVQVSVPGIDIFPAIINSLTELRNGLQSGQVTTVSSKCLQELDQHIDSLLGIISKVGAKVKRLEMGMERLETNEADLTRLLSQTEDADMARTIVDLKTQENVYRAALAVGARLLQPSLVDFLR</sequence>
<dbReference type="NCBIfam" id="TIGR02550">
    <property type="entry name" value="flagell_flgL"/>
    <property type="match status" value="1"/>
</dbReference>
<dbReference type="SUPFAM" id="SSF64518">
    <property type="entry name" value="Phase 1 flagellin"/>
    <property type="match status" value="1"/>
</dbReference>
<dbReference type="Pfam" id="PF00669">
    <property type="entry name" value="Flagellin_N"/>
    <property type="match status" value="1"/>
</dbReference>
<evidence type="ECO:0000259" key="2">
    <source>
        <dbReference type="Pfam" id="PF00669"/>
    </source>
</evidence>
<dbReference type="InterPro" id="IPR001029">
    <property type="entry name" value="Flagellin_N"/>
</dbReference>
<dbReference type="PRINTS" id="PR00207">
    <property type="entry name" value="FLAGELLIN"/>
</dbReference>
<keyword evidence="1" id="KW-0175">Coiled coil</keyword>
<dbReference type="OrthoDB" id="9758307at2"/>
<dbReference type="PANTHER" id="PTHR42792:SF1">
    <property type="entry name" value="FLAGELLAR HOOK-ASSOCIATED PROTEIN 3"/>
    <property type="match status" value="1"/>
</dbReference>
<keyword evidence="4" id="KW-1185">Reference proteome</keyword>
<dbReference type="Proteomes" id="UP000256329">
    <property type="component" value="Unassembled WGS sequence"/>
</dbReference>
<evidence type="ECO:0000313" key="3">
    <source>
        <dbReference type="EMBL" id="RDV84784.1"/>
    </source>
</evidence>
<dbReference type="PANTHER" id="PTHR42792">
    <property type="entry name" value="FLAGELLIN"/>
    <property type="match status" value="1"/>
</dbReference>
<evidence type="ECO:0000256" key="1">
    <source>
        <dbReference type="SAM" id="Coils"/>
    </source>
</evidence>
<dbReference type="InterPro" id="IPR013384">
    <property type="entry name" value="Flagell_FlgL"/>
</dbReference>
<dbReference type="EMBL" id="QSLN01000001">
    <property type="protein sequence ID" value="RDV84784.1"/>
    <property type="molecule type" value="Genomic_DNA"/>
</dbReference>
<feature type="domain" description="Flagellin N-terminal" evidence="2">
    <location>
        <begin position="3"/>
        <end position="140"/>
    </location>
</feature>